<dbReference type="PANTHER" id="PTHR34109">
    <property type="entry name" value="BNAUNNG04460D PROTEIN-RELATED"/>
    <property type="match status" value="1"/>
</dbReference>
<evidence type="ECO:0000313" key="3">
    <source>
        <dbReference type="EMBL" id="SUM53786.1"/>
    </source>
</evidence>
<reference evidence="2" key="2">
    <citation type="submission" date="2018-03" db="EMBL/GenBank/DDBJ databases">
        <authorList>
            <person name="Keele B.F."/>
        </authorList>
    </citation>
    <scope>NUCLEOTIDE SEQUENCE</scope>
    <source>
        <strain evidence="2">SNUC 4337</strain>
    </source>
</reference>
<accession>A0A2T4S7X6</accession>
<dbReference type="Proteomes" id="UP000240400">
    <property type="component" value="Unassembled WGS sequence"/>
</dbReference>
<reference evidence="3 5" key="3">
    <citation type="submission" date="2018-06" db="EMBL/GenBank/DDBJ databases">
        <authorList>
            <consortium name="Pathogen Informatics"/>
            <person name="Doyle S."/>
        </authorList>
    </citation>
    <scope>NUCLEOTIDE SEQUENCE [LARGE SCALE GENOMIC DNA]</scope>
    <source>
        <strain evidence="3 5">NCTC13834</strain>
    </source>
</reference>
<name>A0A2T4S7X6_9STAP</name>
<dbReference type="CDD" id="cd07246">
    <property type="entry name" value="VOC_like"/>
    <property type="match status" value="1"/>
</dbReference>
<reference evidence="2 4" key="1">
    <citation type="journal article" date="2016" name="Front. Microbiol.">
        <title>Comprehensive Phylogenetic Analysis of Bovine Non-aureus Staphylococci Species Based on Whole-Genome Sequencing.</title>
        <authorList>
            <person name="Naushad S."/>
            <person name="Barkema H.W."/>
            <person name="Luby C."/>
            <person name="Condas L.A."/>
            <person name="Nobrega D.B."/>
            <person name="Carson D.A."/>
            <person name="De Buck J."/>
        </authorList>
    </citation>
    <scope>NUCLEOTIDE SEQUENCE [LARGE SCALE GENOMIC DNA]</scope>
    <source>
        <strain evidence="2 4">SNUC 4337</strain>
    </source>
</reference>
<dbReference type="EMBL" id="UHDS01000001">
    <property type="protein sequence ID" value="SUM53786.1"/>
    <property type="molecule type" value="Genomic_DNA"/>
</dbReference>
<evidence type="ECO:0000313" key="4">
    <source>
        <dbReference type="Proteomes" id="UP000240400"/>
    </source>
</evidence>
<evidence type="ECO:0000313" key="5">
    <source>
        <dbReference type="Proteomes" id="UP000254412"/>
    </source>
</evidence>
<dbReference type="RefSeq" id="WP_103373050.1">
    <property type="nucleotide sequence ID" value="NZ_BMCF01000007.1"/>
</dbReference>
<dbReference type="Pfam" id="PF00903">
    <property type="entry name" value="Glyoxalase"/>
    <property type="match status" value="1"/>
</dbReference>
<dbReference type="Proteomes" id="UP000254412">
    <property type="component" value="Unassembled WGS sequence"/>
</dbReference>
<feature type="domain" description="Glyoxalase/fosfomycin resistance/dioxygenase" evidence="1">
    <location>
        <begin position="17"/>
        <end position="122"/>
    </location>
</feature>
<dbReference type="InterPro" id="IPR004360">
    <property type="entry name" value="Glyas_Fos-R_dOase_dom"/>
</dbReference>
<protein>
    <submittedName>
        <fullName evidence="3">Glyoxalase-like domain</fullName>
    </submittedName>
    <submittedName>
        <fullName evidence="2">VOC family protein</fullName>
    </submittedName>
</protein>
<evidence type="ECO:0000259" key="1">
    <source>
        <dbReference type="Pfam" id="PF00903"/>
    </source>
</evidence>
<gene>
    <name evidence="2" type="ORF">BUZ61_11980</name>
    <name evidence="3" type="ORF">NCTC13834_00069</name>
</gene>
<dbReference type="InterPro" id="IPR029068">
    <property type="entry name" value="Glyas_Bleomycin-R_OHBP_Dase"/>
</dbReference>
<evidence type="ECO:0000313" key="2">
    <source>
        <dbReference type="EMBL" id="PTK57753.1"/>
    </source>
</evidence>
<dbReference type="EMBL" id="PZHR01000094">
    <property type="protein sequence ID" value="PTK57753.1"/>
    <property type="molecule type" value="Genomic_DNA"/>
</dbReference>
<dbReference type="SUPFAM" id="SSF54593">
    <property type="entry name" value="Glyoxalase/Bleomycin resistance protein/Dihydroxybiphenyl dioxygenase"/>
    <property type="match status" value="1"/>
</dbReference>
<dbReference type="PANTHER" id="PTHR34109:SF1">
    <property type="entry name" value="VOC DOMAIN-CONTAINING PROTEIN"/>
    <property type="match status" value="1"/>
</dbReference>
<dbReference type="Gene3D" id="3.30.720.120">
    <property type="match status" value="1"/>
</dbReference>
<dbReference type="AlphaFoldDB" id="A0A2T4S7X6"/>
<organism evidence="2 4">
    <name type="scientific">Staphylococcus nepalensis</name>
    <dbReference type="NCBI Taxonomy" id="214473"/>
    <lineage>
        <taxon>Bacteria</taxon>
        <taxon>Bacillati</taxon>
        <taxon>Bacillota</taxon>
        <taxon>Bacilli</taxon>
        <taxon>Bacillales</taxon>
        <taxon>Staphylococcaceae</taxon>
        <taxon>Staphylococcus</taxon>
    </lineage>
</organism>
<dbReference type="Gene3D" id="3.30.720.110">
    <property type="match status" value="1"/>
</dbReference>
<dbReference type="OrthoDB" id="9795306at2"/>
<proteinExistence type="predicted"/>
<sequence>MSTKRIPDGHRTVTPYLIVEEADKFIDFLKHTFEAKEETERFTSSDGVIQHVEICVGDSIIELSEARERFPSMQSALHVFVEDTDSCYKRALEAGATSLYEPQDMPYGERSGGVKDESGNHWYIATSLGS</sequence>